<dbReference type="EMBL" id="FCNW02000096">
    <property type="protein sequence ID" value="SAL67868.1"/>
    <property type="molecule type" value="Genomic_DNA"/>
</dbReference>
<protein>
    <submittedName>
        <fullName evidence="1">Uncharacterized protein</fullName>
    </submittedName>
</protein>
<name>A0A158JG57_9BURK</name>
<proteinExistence type="predicted"/>
<reference evidence="1" key="1">
    <citation type="submission" date="2016-01" db="EMBL/GenBank/DDBJ databases">
        <authorList>
            <person name="Peeters C."/>
        </authorList>
    </citation>
    <scope>NUCLEOTIDE SEQUENCE [LARGE SCALE GENOMIC DNA]</scope>
    <source>
        <strain evidence="1">LMG 22934</strain>
    </source>
</reference>
<gene>
    <name evidence="1" type="ORF">AWB65_06609</name>
</gene>
<dbReference type="RefSeq" id="WP_125474282.1">
    <property type="nucleotide sequence ID" value="NZ_FCNW02000096.1"/>
</dbReference>
<dbReference type="AlphaFoldDB" id="A0A158JG57"/>
<evidence type="ECO:0000313" key="1">
    <source>
        <dbReference type="EMBL" id="SAL67868.1"/>
    </source>
</evidence>
<keyword evidence="2" id="KW-1185">Reference proteome</keyword>
<comment type="caution">
    <text evidence="1">The sequence shown here is derived from an EMBL/GenBank/DDBJ whole genome shotgun (WGS) entry which is preliminary data.</text>
</comment>
<organism evidence="1 2">
    <name type="scientific">Caballeronia humi</name>
    <dbReference type="NCBI Taxonomy" id="326474"/>
    <lineage>
        <taxon>Bacteria</taxon>
        <taxon>Pseudomonadati</taxon>
        <taxon>Pseudomonadota</taxon>
        <taxon>Betaproteobacteria</taxon>
        <taxon>Burkholderiales</taxon>
        <taxon>Burkholderiaceae</taxon>
        <taxon>Caballeronia</taxon>
    </lineage>
</organism>
<accession>A0A158JG57</accession>
<dbReference type="OrthoDB" id="9810247at2"/>
<dbReference type="Proteomes" id="UP000054977">
    <property type="component" value="Unassembled WGS sequence"/>
</dbReference>
<evidence type="ECO:0000313" key="2">
    <source>
        <dbReference type="Proteomes" id="UP000054977"/>
    </source>
</evidence>
<sequence>MEGYELRGMIDAFFIVNPHRRYFVYVDSEAGAGAATFVVVTRGLDVVAFDRVADENTVPAAALADWFSDTDEGQETIARMIAGMDLEMRIGSEVQSRGNSH</sequence>